<evidence type="ECO:0000313" key="2">
    <source>
        <dbReference type="EMBL" id="KFF09019.1"/>
    </source>
</evidence>
<protein>
    <submittedName>
        <fullName evidence="2">Uncharacterized protein</fullName>
    </submittedName>
</protein>
<dbReference type="AlphaFoldDB" id="A0A085ZX55"/>
<organism evidence="2 3">
    <name type="scientific">Chryseobacterium luteum</name>
    <dbReference type="NCBI Taxonomy" id="421531"/>
    <lineage>
        <taxon>Bacteria</taxon>
        <taxon>Pseudomonadati</taxon>
        <taxon>Bacteroidota</taxon>
        <taxon>Flavobacteriia</taxon>
        <taxon>Flavobacteriales</taxon>
        <taxon>Weeksellaceae</taxon>
        <taxon>Chryseobacterium group</taxon>
        <taxon>Chryseobacterium</taxon>
    </lineage>
</organism>
<accession>A0A085ZX55</accession>
<dbReference type="OrthoDB" id="1312899at2"/>
<name>A0A085ZX55_9FLAO</name>
<dbReference type="EMBL" id="JPRO01000001">
    <property type="protein sequence ID" value="KFF09019.1"/>
    <property type="molecule type" value="Genomic_DNA"/>
</dbReference>
<dbReference type="STRING" id="421531.IX38_00430"/>
<dbReference type="Proteomes" id="UP000028703">
    <property type="component" value="Unassembled WGS sequence"/>
</dbReference>
<reference evidence="2 3" key="1">
    <citation type="submission" date="2014-07" db="EMBL/GenBank/DDBJ databases">
        <title>Genome of Chryseobacterium luteum DSM 18605.</title>
        <authorList>
            <person name="Stropko S.J."/>
            <person name="Pipes S.E."/>
            <person name="Newman J.D."/>
        </authorList>
    </citation>
    <scope>NUCLEOTIDE SEQUENCE [LARGE SCALE GENOMIC DNA]</scope>
    <source>
        <strain evidence="2 3">DSM 18605</strain>
    </source>
</reference>
<feature type="chain" id="PRO_5001801803" evidence="1">
    <location>
        <begin position="19"/>
        <end position="498"/>
    </location>
</feature>
<proteinExistence type="predicted"/>
<sequence length="498" mass="58705">MKKLSLLLFGLFQTLLFSQTLDLAALATGKYLGLKSISDDNKNVFGYFALYDLGKTENNKKKNKLEYIIFDKNLNSLSTGNFESDETAIQYYPYINSEKELVITPSYNAYDFAYDASFYTPADFIINLNDYKIKKKDSFEYDGTNLTQASAYKTNGEIKDDNRNLKKTSGYKLTSQIVELNNNQTLIFEYKHERPFHKDISLKLFNEKYQKLWDYKFFNEDHKNNFIHFKIVNYDNDILITKVIKYQKDSPEYNFMVFDLKTGKVLSILPFPYGRNLYITLNSVDGAINNKYNTDDKLTSLLRYSGNPLNFYNEGLVKLIYDKNTNQLSFNEVHFYDDVYSKHKDIEELKEPFDSKDLDIKSVNFLKNNDIIIVFQKISRKNNTVSDIIMMNLDPMMKLKNLKVYPTQKNSTYLFSQHLNDKNDMAFFYADTERKNKQKKWNLFINTFINGQWKQEVLPISSESNITIPYIAKEGYVLLQEFNEKEKFNKIRLEKLNY</sequence>
<evidence type="ECO:0000313" key="3">
    <source>
        <dbReference type="Proteomes" id="UP000028703"/>
    </source>
</evidence>
<feature type="signal peptide" evidence="1">
    <location>
        <begin position="1"/>
        <end position="18"/>
    </location>
</feature>
<keyword evidence="3" id="KW-1185">Reference proteome</keyword>
<keyword evidence="1" id="KW-0732">Signal</keyword>
<comment type="caution">
    <text evidence="2">The sequence shown here is derived from an EMBL/GenBank/DDBJ whole genome shotgun (WGS) entry which is preliminary data.</text>
</comment>
<dbReference type="eggNOG" id="ENOG502ZBI1">
    <property type="taxonomic scope" value="Bacteria"/>
</dbReference>
<gene>
    <name evidence="2" type="ORF">IX38_00430</name>
</gene>
<dbReference type="RefSeq" id="WP_034700828.1">
    <property type="nucleotide sequence ID" value="NZ_JPRO01000001.1"/>
</dbReference>
<evidence type="ECO:0000256" key="1">
    <source>
        <dbReference type="SAM" id="SignalP"/>
    </source>
</evidence>